<evidence type="ECO:0000313" key="2">
    <source>
        <dbReference type="EMBL" id="MBO4207579.1"/>
    </source>
</evidence>
<feature type="transmembrane region" description="Helical" evidence="1">
    <location>
        <begin position="21"/>
        <end position="45"/>
    </location>
</feature>
<keyword evidence="3" id="KW-1185">Reference proteome</keyword>
<sequence>MNAALAGTGGLIRLVLRRDRILLPLWVLLLAVLPASYASTFAGLYPTQAERAGYVAGTAANPSIVALLGPVYSDSIGALAVQRSGMLLLIVALISLLTVIRHTRTEEEAGRRELLGATALGRHAGLTAALLVTYAADLLLGLIAAAGLVAADLPVAGALAFGAALTVSGWVFASIGGLAAQLTTGAGGARGIGLALLGLAFVLRLAGDAAEAAGGSGWLSWLSPLGWVERVRAFADERWWVLLPGLALTVLAAALAYPISARRDLGAGVLAPRSGPAVAAPGLASPLALAWRLHRGLLLGWAIGAAALGAILGSVADAAGQAVGDNPKLAEIMARLGGTAALSDAYLAGVMTIVGLAVAGYGIQAALRMRAEETAGRAEPVLAAAVGRTRWLGGHLLLAAVGPVVALAVGGVAAGLTYGLATGDVSGQVPRLLGAALVQVPAVWVLTGLAVLLSGALPRAAGASWAGLAGCFLLGQLGAVLELGQWALDVSPFTHIPRLPGGEVMVLPLLVLTVVAAVFAGIGVLAFRRRDVPVT</sequence>
<evidence type="ECO:0000256" key="1">
    <source>
        <dbReference type="SAM" id="Phobius"/>
    </source>
</evidence>
<dbReference type="Proteomes" id="UP000823521">
    <property type="component" value="Unassembled WGS sequence"/>
</dbReference>
<feature type="transmembrane region" description="Helical" evidence="1">
    <location>
        <begin position="124"/>
        <end position="149"/>
    </location>
</feature>
<feature type="transmembrane region" description="Helical" evidence="1">
    <location>
        <begin position="297"/>
        <end position="316"/>
    </location>
</feature>
<evidence type="ECO:0000313" key="3">
    <source>
        <dbReference type="Proteomes" id="UP000823521"/>
    </source>
</evidence>
<organism evidence="2 3">
    <name type="scientific">Micromonospora echinofusca</name>
    <dbReference type="NCBI Taxonomy" id="47858"/>
    <lineage>
        <taxon>Bacteria</taxon>
        <taxon>Bacillati</taxon>
        <taxon>Actinomycetota</taxon>
        <taxon>Actinomycetes</taxon>
        <taxon>Micromonosporales</taxon>
        <taxon>Micromonosporaceae</taxon>
        <taxon>Micromonospora</taxon>
    </lineage>
</organism>
<proteinExistence type="predicted"/>
<feature type="transmembrane region" description="Helical" evidence="1">
    <location>
        <begin position="345"/>
        <end position="367"/>
    </location>
</feature>
<reference evidence="2 3" key="1">
    <citation type="submission" date="2019-12" db="EMBL/GenBank/DDBJ databases">
        <title>Whole genome sequencing of endophytic Actinobacterium Micromonospora sp. MPMI6T.</title>
        <authorList>
            <person name="Evv R."/>
            <person name="Podile A.R."/>
        </authorList>
    </citation>
    <scope>NUCLEOTIDE SEQUENCE [LARGE SCALE GENOMIC DNA]</scope>
    <source>
        <strain evidence="2 3">MPMI6</strain>
    </source>
</reference>
<keyword evidence="1" id="KW-1133">Transmembrane helix</keyword>
<name>A0ABS3VSS0_MICEH</name>
<keyword evidence="1" id="KW-0472">Membrane</keyword>
<comment type="caution">
    <text evidence="2">The sequence shown here is derived from an EMBL/GenBank/DDBJ whole genome shotgun (WGS) entry which is preliminary data.</text>
</comment>
<feature type="transmembrane region" description="Helical" evidence="1">
    <location>
        <begin position="239"/>
        <end position="257"/>
    </location>
</feature>
<feature type="transmembrane region" description="Helical" evidence="1">
    <location>
        <begin position="465"/>
        <end position="486"/>
    </location>
</feature>
<keyword evidence="1" id="KW-0812">Transmembrane</keyword>
<feature type="transmembrane region" description="Helical" evidence="1">
    <location>
        <begin position="84"/>
        <end position="103"/>
    </location>
</feature>
<feature type="transmembrane region" description="Helical" evidence="1">
    <location>
        <begin position="506"/>
        <end position="527"/>
    </location>
</feature>
<dbReference type="RefSeq" id="WP_208814469.1">
    <property type="nucleotide sequence ID" value="NZ_WVUH01000132.1"/>
</dbReference>
<accession>A0ABS3VSS0</accession>
<gene>
    <name evidence="2" type="ORF">GSF22_16410</name>
</gene>
<protein>
    <submittedName>
        <fullName evidence="2">ABC transporter permease</fullName>
    </submittedName>
</protein>
<feature type="transmembrane region" description="Helical" evidence="1">
    <location>
        <begin position="192"/>
        <end position="219"/>
    </location>
</feature>
<dbReference type="EMBL" id="WVUH01000132">
    <property type="protein sequence ID" value="MBO4207579.1"/>
    <property type="molecule type" value="Genomic_DNA"/>
</dbReference>
<feature type="transmembrane region" description="Helical" evidence="1">
    <location>
        <begin position="432"/>
        <end position="453"/>
    </location>
</feature>
<feature type="transmembrane region" description="Helical" evidence="1">
    <location>
        <begin position="155"/>
        <end position="180"/>
    </location>
</feature>
<feature type="transmembrane region" description="Helical" evidence="1">
    <location>
        <begin position="396"/>
        <end position="420"/>
    </location>
</feature>